<comment type="caution">
    <text evidence="2">The sequence shown here is derived from an EMBL/GenBank/DDBJ whole genome shotgun (WGS) entry which is preliminary data.</text>
</comment>
<name>A0A4Y2AG65_ARAVE</name>
<evidence type="ECO:0000256" key="1">
    <source>
        <dbReference type="SAM" id="SignalP"/>
    </source>
</evidence>
<protein>
    <submittedName>
        <fullName evidence="2">Uncharacterized protein</fullName>
    </submittedName>
</protein>
<keyword evidence="3" id="KW-1185">Reference proteome</keyword>
<organism evidence="2 3">
    <name type="scientific">Araneus ventricosus</name>
    <name type="common">Orbweaver spider</name>
    <name type="synonym">Epeira ventricosa</name>
    <dbReference type="NCBI Taxonomy" id="182803"/>
    <lineage>
        <taxon>Eukaryota</taxon>
        <taxon>Metazoa</taxon>
        <taxon>Ecdysozoa</taxon>
        <taxon>Arthropoda</taxon>
        <taxon>Chelicerata</taxon>
        <taxon>Arachnida</taxon>
        <taxon>Araneae</taxon>
        <taxon>Araneomorphae</taxon>
        <taxon>Entelegynae</taxon>
        <taxon>Araneoidea</taxon>
        <taxon>Araneidae</taxon>
        <taxon>Araneus</taxon>
    </lineage>
</organism>
<dbReference type="EMBL" id="BGPR01000017">
    <property type="protein sequence ID" value="GBL78842.1"/>
    <property type="molecule type" value="Genomic_DNA"/>
</dbReference>
<dbReference type="Proteomes" id="UP000499080">
    <property type="component" value="Unassembled WGS sequence"/>
</dbReference>
<feature type="signal peptide" evidence="1">
    <location>
        <begin position="1"/>
        <end position="20"/>
    </location>
</feature>
<dbReference type="AlphaFoldDB" id="A0A4Y2AG65"/>
<keyword evidence="1" id="KW-0732">Signal</keyword>
<feature type="chain" id="PRO_5021394140" evidence="1">
    <location>
        <begin position="21"/>
        <end position="118"/>
    </location>
</feature>
<sequence length="118" mass="13843">MPQALLLWSVVRCSFLKVRLFPIVELQRIVVAREFVGWHECSGETSVNARTTTECVLWQTKESFSFILKKYVDYAKKHFNEGATIVFDDYPEDAVKSTKSVERFRRKKKHISGYVMFD</sequence>
<proteinExistence type="predicted"/>
<accession>A0A4Y2AG65</accession>
<reference evidence="2 3" key="1">
    <citation type="journal article" date="2019" name="Sci. Rep.">
        <title>Orb-weaving spider Araneus ventricosus genome elucidates the spidroin gene catalogue.</title>
        <authorList>
            <person name="Kono N."/>
            <person name="Nakamura H."/>
            <person name="Ohtoshi R."/>
            <person name="Moran D.A.P."/>
            <person name="Shinohara A."/>
            <person name="Yoshida Y."/>
            <person name="Fujiwara M."/>
            <person name="Mori M."/>
            <person name="Tomita M."/>
            <person name="Arakawa K."/>
        </authorList>
    </citation>
    <scope>NUCLEOTIDE SEQUENCE [LARGE SCALE GENOMIC DNA]</scope>
</reference>
<evidence type="ECO:0000313" key="2">
    <source>
        <dbReference type="EMBL" id="GBL78842.1"/>
    </source>
</evidence>
<gene>
    <name evidence="2" type="ORF">AVEN_48835_1</name>
</gene>
<evidence type="ECO:0000313" key="3">
    <source>
        <dbReference type="Proteomes" id="UP000499080"/>
    </source>
</evidence>